<accession>A0A813RXG2</accession>
<dbReference type="InterPro" id="IPR032675">
    <property type="entry name" value="LRR_dom_sf"/>
</dbReference>
<evidence type="ECO:0000313" key="7">
    <source>
        <dbReference type="Proteomes" id="UP000663852"/>
    </source>
</evidence>
<dbReference type="PROSITE" id="PS51450">
    <property type="entry name" value="LRR"/>
    <property type="match status" value="6"/>
</dbReference>
<keyword evidence="2" id="KW-0732">Signal</keyword>
<dbReference type="Proteomes" id="UP000663852">
    <property type="component" value="Unassembled WGS sequence"/>
</dbReference>
<keyword evidence="5" id="KW-0812">Transmembrane</keyword>
<reference evidence="6" key="1">
    <citation type="submission" date="2021-02" db="EMBL/GenBank/DDBJ databases">
        <authorList>
            <person name="Nowell W R."/>
        </authorList>
    </citation>
    <scope>NUCLEOTIDE SEQUENCE</scope>
</reference>
<evidence type="ECO:0000256" key="2">
    <source>
        <dbReference type="ARBA" id="ARBA00022729"/>
    </source>
</evidence>
<dbReference type="InterPro" id="IPR001611">
    <property type="entry name" value="Leu-rich_rpt"/>
</dbReference>
<dbReference type="SMART" id="SM00369">
    <property type="entry name" value="LRR_TYP"/>
    <property type="match status" value="11"/>
</dbReference>
<sequence>MIDQLFILVLIEHTITTYSQASYLTKIVMFSQYISYLFIFILIQSTLTCPIPFDIQSKCRCAITETGRVYIYCARKQLLDIPRFNNSNIIFDELVLSGNRITVVHKNAFNGLKLRKLELQSNPINRIDQQAFIDLANYLEEFILSTTLRTSQLTSQTFFHILAELPNLKRLSLRSFDLSDLTNYNQSLVMRKLTQLALQSCSISQMDEIESFRNLFPNLERLDLSENRLEYLNIPFLTAFRKLKVLILSKNKIRHLNLRLLNPNPTNSLIELDLSYNGIETIDENVIESLSSQLEILNLRNNELTNEKQLTFLVHLSQLREFYLDYNRLESIHQMQLPLNLKLVSLKNNRLNQLDLTIFTRLEQLEKLFLSSNKLTKLSSKNRNTFPVLELLELDRNQLTNLMPVNAPKLKQLNLDGNFLGANLEKKIFRNLPSLERLHLRDNQIEFIDSNTFQHTNLQFLDLRNNSLKSFPLLTKLNETLQILSLRRNQICTIDTSALNFYRNLLTLELDQNPLHCDCRMERNFRQLKISGQCESPPERRNVNLNELPNEPFACSLITTPQCTYLTKTIMNDDERKPLITTTTTTMTSTTITTETTSVMKIVENFANNLDRREEFYSSMSTTTTIMDQFSLEQIRIADLIITPNFDNSKLLLQWQISPSAIDLNPSIDHRRRYFKHHGINGFKISTNSPMYKMSELLDSLQRNYTIDYVSQGEVCLYLLRKTNYEKFCKQLQMTSTQTLKSSLIIDPKQRDEQQNLWYMNEPTKSILIGSIFGILLVLSLLTCIILIISRCPYVLFCRLRSSKYHQSNDSKSESLLVRPTPTNTIPWSNQSQQHYYPAPPPPPLSYHPPPHQLRPISYQASLSTQCTCPTHYHSSGTSSTDSGSASIHGQNYHIYQEILNDDFNLQNHHHHRLCRSSKTDKNSSSINSEQCQLCSLSVLV</sequence>
<evidence type="ECO:0000256" key="5">
    <source>
        <dbReference type="SAM" id="Phobius"/>
    </source>
</evidence>
<feature type="transmembrane region" description="Helical" evidence="5">
    <location>
        <begin position="767"/>
        <end position="789"/>
    </location>
</feature>
<keyword evidence="5" id="KW-1133">Transmembrane helix</keyword>
<comment type="caution">
    <text evidence="6">The sequence shown here is derived from an EMBL/GenBank/DDBJ whole genome shotgun (WGS) entry which is preliminary data.</text>
</comment>
<keyword evidence="3" id="KW-0677">Repeat</keyword>
<protein>
    <submittedName>
        <fullName evidence="6">Uncharacterized protein</fullName>
    </submittedName>
</protein>
<feature type="region of interest" description="Disordered" evidence="4">
    <location>
        <begin position="822"/>
        <end position="850"/>
    </location>
</feature>
<dbReference type="PANTHER" id="PTHR24369:SF210">
    <property type="entry name" value="CHAOPTIN-RELATED"/>
    <property type="match status" value="1"/>
</dbReference>
<feature type="compositionally biased region" description="Pro residues" evidence="4">
    <location>
        <begin position="838"/>
        <end position="850"/>
    </location>
</feature>
<gene>
    <name evidence="6" type="ORF">EDS130_LOCUS4204</name>
</gene>
<dbReference type="OrthoDB" id="2013775at2759"/>
<evidence type="ECO:0000256" key="4">
    <source>
        <dbReference type="SAM" id="MobiDB-lite"/>
    </source>
</evidence>
<dbReference type="EMBL" id="CAJNOJ010000011">
    <property type="protein sequence ID" value="CAF0788224.1"/>
    <property type="molecule type" value="Genomic_DNA"/>
</dbReference>
<organism evidence="6 7">
    <name type="scientific">Adineta ricciae</name>
    <name type="common">Rotifer</name>
    <dbReference type="NCBI Taxonomy" id="249248"/>
    <lineage>
        <taxon>Eukaryota</taxon>
        <taxon>Metazoa</taxon>
        <taxon>Spiralia</taxon>
        <taxon>Gnathifera</taxon>
        <taxon>Rotifera</taxon>
        <taxon>Eurotatoria</taxon>
        <taxon>Bdelloidea</taxon>
        <taxon>Adinetida</taxon>
        <taxon>Adinetidae</taxon>
        <taxon>Adineta</taxon>
    </lineage>
</organism>
<dbReference type="GO" id="GO:0005886">
    <property type="term" value="C:plasma membrane"/>
    <property type="evidence" value="ECO:0007669"/>
    <property type="project" value="TreeGrafter"/>
</dbReference>
<dbReference type="SUPFAM" id="SSF52058">
    <property type="entry name" value="L domain-like"/>
    <property type="match status" value="2"/>
</dbReference>
<proteinExistence type="predicted"/>
<dbReference type="Gene3D" id="3.80.10.10">
    <property type="entry name" value="Ribonuclease Inhibitor"/>
    <property type="match status" value="3"/>
</dbReference>
<dbReference type="InterPro" id="IPR050541">
    <property type="entry name" value="LRR_TM_domain-containing"/>
</dbReference>
<dbReference type="AlphaFoldDB" id="A0A813RXG2"/>
<dbReference type="Pfam" id="PF13855">
    <property type="entry name" value="LRR_8"/>
    <property type="match status" value="3"/>
</dbReference>
<dbReference type="PANTHER" id="PTHR24369">
    <property type="entry name" value="ANTIGEN BSP, PUTATIVE-RELATED"/>
    <property type="match status" value="1"/>
</dbReference>
<keyword evidence="1" id="KW-0433">Leucine-rich repeat</keyword>
<dbReference type="InterPro" id="IPR003591">
    <property type="entry name" value="Leu-rich_rpt_typical-subtyp"/>
</dbReference>
<evidence type="ECO:0000256" key="1">
    <source>
        <dbReference type="ARBA" id="ARBA00022614"/>
    </source>
</evidence>
<evidence type="ECO:0000313" key="6">
    <source>
        <dbReference type="EMBL" id="CAF0788224.1"/>
    </source>
</evidence>
<keyword evidence="5" id="KW-0472">Membrane</keyword>
<dbReference type="SMART" id="SM00365">
    <property type="entry name" value="LRR_SD22"/>
    <property type="match status" value="5"/>
</dbReference>
<evidence type="ECO:0000256" key="3">
    <source>
        <dbReference type="ARBA" id="ARBA00022737"/>
    </source>
</evidence>
<name>A0A813RXG2_ADIRI</name>